<reference evidence="1" key="1">
    <citation type="submission" date="2020-04" db="EMBL/GenBank/DDBJ databases">
        <title>A chromosome-scale assembly and high-density genetic map of the yellow drum (Nibea albiflora) genome.</title>
        <authorList>
            <person name="Xu D."/>
            <person name="Zhang W."/>
            <person name="Chen R."/>
            <person name="Tan P."/>
            <person name="Wang L."/>
            <person name="Song H."/>
            <person name="Tian L."/>
            <person name="Zhu Q."/>
            <person name="Wang B."/>
        </authorList>
    </citation>
    <scope>NUCLEOTIDE SEQUENCE</scope>
    <source>
        <strain evidence="1">ZJHYS-2018</strain>
    </source>
</reference>
<gene>
    <name evidence="1" type="primary">GLCCI1.3</name>
    <name evidence="1" type="ORF">GBF38_013822</name>
</gene>
<dbReference type="EMBL" id="CM024804">
    <property type="protein sequence ID" value="KAG8009790.1"/>
    <property type="molecule type" value="Genomic_DNA"/>
</dbReference>
<evidence type="ECO:0000313" key="1">
    <source>
        <dbReference type="EMBL" id="KAG8009790.1"/>
    </source>
</evidence>
<organism evidence="1 2">
    <name type="scientific">Nibea albiflora</name>
    <name type="common">Yellow drum</name>
    <name type="synonym">Corvina albiflora</name>
    <dbReference type="NCBI Taxonomy" id="240163"/>
    <lineage>
        <taxon>Eukaryota</taxon>
        <taxon>Metazoa</taxon>
        <taxon>Chordata</taxon>
        <taxon>Craniata</taxon>
        <taxon>Vertebrata</taxon>
        <taxon>Euteleostomi</taxon>
        <taxon>Actinopterygii</taxon>
        <taxon>Neopterygii</taxon>
        <taxon>Teleostei</taxon>
        <taxon>Neoteleostei</taxon>
        <taxon>Acanthomorphata</taxon>
        <taxon>Eupercaria</taxon>
        <taxon>Sciaenidae</taxon>
        <taxon>Nibea</taxon>
    </lineage>
</organism>
<sequence length="602" mass="64125">MFILPFPPSPPPPPPPPPPLLVKQLWQHVFLTAIGITASFGGMSAPSNSLQQQQQQPPRVRRSNAGSPGSFTATTSTTTTTNNSSSSGCRLHPIRATVPYQLLRGGGGQSSSPTRAQTLYGGAANSSRGSSPPSSPTPLTSGSKQRLSPENKDSSCPQTLRFPELQVRSSSAIRRTSSLDAITGPYLTGQWPRDSHGPYPSCMKDKATQTPGLWIDEGVEQGSPHQRSASWGSADHLKEVDSPTLTSFSAKSQLLLTTNTADGGLTKGAASALWTDRELQQVSDARRRFKEKLFVIFEQIAKLRLQLQRSKQVSRQSKDREQSSLQLSQQAQHGVACQPQYKGTSSALSVIPVPKSLICRVPSSVEGISHELENVPWTRWTAAAPLSLRITTAAAATRVTRTRKPPRAATPARWPARAAPTTSTPPDGSPCSAEEVDKDVCSSPLPKFATSPKPNNSYMFKREPPEGCERVKVFEEMESGKSKGFPLFSCPDKNKVNFFPRGSAFCPVKLLCSSLFSPVSPSSCSSSFSSSANSGLHGNDSPGPQVTPTLPTAPPPPPPLATFPASADRSTDTSTNTDSSTDSPSPDAEAGKDGSAQVLLTS</sequence>
<dbReference type="Proteomes" id="UP000805704">
    <property type="component" value="Chromosome 16"/>
</dbReference>
<accession>A0ACB7F6A8</accession>
<comment type="caution">
    <text evidence="1">The sequence shown here is derived from an EMBL/GenBank/DDBJ whole genome shotgun (WGS) entry which is preliminary data.</text>
</comment>
<name>A0ACB7F6A8_NIBAL</name>
<protein>
    <submittedName>
        <fullName evidence="1">Glucocorticoid-induced transcript 1 protein</fullName>
    </submittedName>
</protein>
<keyword evidence="2" id="KW-1185">Reference proteome</keyword>
<proteinExistence type="predicted"/>
<evidence type="ECO:0000313" key="2">
    <source>
        <dbReference type="Proteomes" id="UP000805704"/>
    </source>
</evidence>